<feature type="active site" description="Proton acceptor" evidence="14">
    <location>
        <position position="244"/>
    </location>
</feature>
<dbReference type="GO" id="GO:0032259">
    <property type="term" value="P:methylation"/>
    <property type="evidence" value="ECO:0007669"/>
    <property type="project" value="UniProtKB-KW"/>
</dbReference>
<dbReference type="Gene3D" id="3.40.50.720">
    <property type="entry name" value="NAD(P)-binding Rossmann-like Domain"/>
    <property type="match status" value="1"/>
</dbReference>
<dbReference type="InterPro" id="IPR006367">
    <property type="entry name" value="Sirohaem_synthase_N"/>
</dbReference>
<protein>
    <submittedName>
        <fullName evidence="19">Siroheme synthase CysG</fullName>
        <ecNumber evidence="19">1.3.1.76</ecNumber>
        <ecNumber evidence="19">2.1.1.107</ecNumber>
        <ecNumber evidence="19">4.99.1.4</ecNumber>
    </submittedName>
</protein>
<keyword evidence="3" id="KW-0169">Cobalamin biosynthesis</keyword>
<dbReference type="InterPro" id="IPR036291">
    <property type="entry name" value="NAD(P)-bd_dom_sf"/>
</dbReference>
<evidence type="ECO:0000256" key="11">
    <source>
        <dbReference type="ARBA" id="ARBA00023268"/>
    </source>
</evidence>
<evidence type="ECO:0000256" key="6">
    <source>
        <dbReference type="ARBA" id="ARBA00022691"/>
    </source>
</evidence>
<evidence type="ECO:0000256" key="12">
    <source>
        <dbReference type="ARBA" id="ARBA00025705"/>
    </source>
</evidence>
<comment type="pathway">
    <text evidence="1">Porphyrin-containing compound metabolism; siroheme biosynthesis; sirohydrochlorin from precorrin-2: step 1/1.</text>
</comment>
<evidence type="ECO:0000256" key="7">
    <source>
        <dbReference type="ARBA" id="ARBA00023002"/>
    </source>
</evidence>
<organism evidence="19 20">
    <name type="scientific">Parvularcula maris</name>
    <dbReference type="NCBI Taxonomy" id="2965077"/>
    <lineage>
        <taxon>Bacteria</taxon>
        <taxon>Pseudomonadati</taxon>
        <taxon>Pseudomonadota</taxon>
        <taxon>Alphaproteobacteria</taxon>
        <taxon>Parvularculales</taxon>
        <taxon>Parvularculaceae</taxon>
        <taxon>Parvularcula</taxon>
    </lineage>
</organism>
<dbReference type="EMBL" id="JANIBC010000015">
    <property type="protein sequence ID" value="MCQ8186244.1"/>
    <property type="molecule type" value="Genomic_DNA"/>
</dbReference>
<dbReference type="PANTHER" id="PTHR45790">
    <property type="entry name" value="SIROHEME SYNTHASE-RELATED"/>
    <property type="match status" value="1"/>
</dbReference>
<keyword evidence="6" id="KW-0949">S-adenosyl-L-methionine</keyword>
<dbReference type="GO" id="GO:0004851">
    <property type="term" value="F:uroporphyrin-III C-methyltransferase activity"/>
    <property type="evidence" value="ECO:0007669"/>
    <property type="project" value="UniProtKB-EC"/>
</dbReference>
<dbReference type="PANTHER" id="PTHR45790:SF3">
    <property type="entry name" value="S-ADENOSYL-L-METHIONINE-DEPENDENT UROPORPHYRINOGEN III METHYLTRANSFERASE, CHLOROPLASTIC"/>
    <property type="match status" value="1"/>
</dbReference>
<comment type="pathway">
    <text evidence="12">Porphyrin-containing compound metabolism; siroheme biosynthesis; precorrin-2 from uroporphyrinogen III: step 1/1.</text>
</comment>
<keyword evidence="10" id="KW-0627">Porphyrin biosynthesis</keyword>
<dbReference type="RefSeq" id="WP_256620147.1">
    <property type="nucleotide sequence ID" value="NZ_JANIBC010000015.1"/>
</dbReference>
<evidence type="ECO:0000256" key="2">
    <source>
        <dbReference type="ARBA" id="ARBA00005879"/>
    </source>
</evidence>
<dbReference type="InterPro" id="IPR019478">
    <property type="entry name" value="Sirohaem_synthase_dimer_dom"/>
</dbReference>
<dbReference type="InterPro" id="IPR006366">
    <property type="entry name" value="CobA/CysG_C"/>
</dbReference>
<comment type="similarity">
    <text evidence="2 15">Belongs to the precorrin methyltransferase family.</text>
</comment>
<dbReference type="PROSITE" id="PS00839">
    <property type="entry name" value="SUMT_1"/>
    <property type="match status" value="1"/>
</dbReference>
<evidence type="ECO:0000256" key="14">
    <source>
        <dbReference type="PIRSR" id="PIRSR036426-1"/>
    </source>
</evidence>
<dbReference type="NCBIfam" id="TIGR01469">
    <property type="entry name" value="cobA_cysG_Cterm"/>
    <property type="match status" value="1"/>
</dbReference>
<dbReference type="FunFam" id="3.40.1010.10:FF:000001">
    <property type="entry name" value="Siroheme synthase"/>
    <property type="match status" value="1"/>
</dbReference>
<dbReference type="Pfam" id="PF00590">
    <property type="entry name" value="TP_methylase"/>
    <property type="match status" value="1"/>
</dbReference>
<keyword evidence="4 15" id="KW-0489">Methyltransferase</keyword>
<gene>
    <name evidence="19" type="primary">cysG</name>
    <name evidence="19" type="ORF">NOG11_12720</name>
</gene>
<evidence type="ECO:0000256" key="15">
    <source>
        <dbReference type="RuleBase" id="RU003960"/>
    </source>
</evidence>
<reference evidence="19" key="1">
    <citation type="submission" date="2022-07" db="EMBL/GenBank/DDBJ databases">
        <title>Parvularcula maris sp. nov., an algicidal bacterium isolated from seawater.</title>
        <authorList>
            <person name="Li F."/>
        </authorList>
    </citation>
    <scope>NUCLEOTIDE SEQUENCE</scope>
    <source>
        <strain evidence="19">BGMRC 0090</strain>
    </source>
</reference>
<dbReference type="Pfam" id="PF10414">
    <property type="entry name" value="CysG_dimeriser"/>
    <property type="match status" value="1"/>
</dbReference>
<keyword evidence="5 15" id="KW-0808">Transferase</keyword>
<keyword evidence="8" id="KW-0520">NAD</keyword>
<dbReference type="EC" id="1.3.1.76" evidence="19"/>
<evidence type="ECO:0000259" key="17">
    <source>
        <dbReference type="Pfam" id="PF10414"/>
    </source>
</evidence>
<dbReference type="Gene3D" id="1.10.8.210">
    <property type="entry name" value="Sirohaem synthase, dimerisation domain"/>
    <property type="match status" value="1"/>
</dbReference>
<keyword evidence="7 19" id="KW-0560">Oxidoreductase</keyword>
<evidence type="ECO:0000259" key="16">
    <source>
        <dbReference type="Pfam" id="PF00590"/>
    </source>
</evidence>
<proteinExistence type="inferred from homology"/>
<dbReference type="InterPro" id="IPR037115">
    <property type="entry name" value="Sirohaem_synt_dimer_dom_sf"/>
</dbReference>
<dbReference type="InterPro" id="IPR003043">
    <property type="entry name" value="Uropor_MeTrfase_CS"/>
</dbReference>
<feature type="domain" description="Tetrapyrrole methylase" evidence="16">
    <location>
        <begin position="214"/>
        <end position="424"/>
    </location>
</feature>
<feature type="domain" description="Sirohaem synthase dimerisation" evidence="17">
    <location>
        <begin position="150"/>
        <end position="206"/>
    </location>
</feature>
<sequence length="461" mass="48614">MRYFPAFMDLQGRDVLVSGAGELAVRKARLLAPSGARLTFFMASDHTLAADEFADQARFVAGPISDSAFENSPALLIAATGDPGEDERAAKLGRAYGVPVNAVDMPELCDVVIPSIVERGDLVVGISTGGAAPVLGRRLRERLEAMLPSRLGDLVAFAKERRDIVAAKLSPKERRAFWERFFEGPARDAVLSGNRARAEQAFADELQGRTEGHVFIVGAGPGDPELLTLKALRVCQEADVILHDNLVSDEILALCRRDAERVYVGKKRSNHSLPQEAIGQLMVRLAREGKRVVRLKGGDPFIFGRGGEELDALKAAGVPATVVPGISAAMGCAASAELPLTYRGIAQSATFVTAEAGNGAETGIDWQALARLGGTIVVYMGVRKASGVAHDLIQGGLAPQTPVAVIADGTRDTERVIRADLGSLGTAAAQIEAPGLLVIGEVAAMARGEELIALAEERSAA</sequence>
<comment type="catalytic activity">
    <reaction evidence="13">
        <text>precorrin-2 + NAD(+) = sirohydrochlorin + NADH + 2 H(+)</text>
        <dbReference type="Rhea" id="RHEA:15613"/>
        <dbReference type="ChEBI" id="CHEBI:15378"/>
        <dbReference type="ChEBI" id="CHEBI:57540"/>
        <dbReference type="ChEBI" id="CHEBI:57945"/>
        <dbReference type="ChEBI" id="CHEBI:58351"/>
        <dbReference type="ChEBI" id="CHEBI:58827"/>
        <dbReference type="EC" id="1.3.1.76"/>
    </reaction>
</comment>
<evidence type="ECO:0000256" key="13">
    <source>
        <dbReference type="ARBA" id="ARBA00047561"/>
    </source>
</evidence>
<dbReference type="SUPFAM" id="SSF53790">
    <property type="entry name" value="Tetrapyrrole methylase"/>
    <property type="match status" value="1"/>
</dbReference>
<dbReference type="Gene3D" id="3.30.950.10">
    <property type="entry name" value="Methyltransferase, Cobalt-precorrin-4 Transmethylase, Domain 2"/>
    <property type="match status" value="1"/>
</dbReference>
<dbReference type="CDD" id="cd11642">
    <property type="entry name" value="SUMT"/>
    <property type="match status" value="1"/>
</dbReference>
<evidence type="ECO:0000256" key="9">
    <source>
        <dbReference type="ARBA" id="ARBA00023239"/>
    </source>
</evidence>
<dbReference type="NCBIfam" id="NF004790">
    <property type="entry name" value="PRK06136.1"/>
    <property type="match status" value="1"/>
</dbReference>
<comment type="caution">
    <text evidence="19">The sequence shown here is derived from an EMBL/GenBank/DDBJ whole genome shotgun (WGS) entry which is preliminary data.</text>
</comment>
<feature type="domain" description="Siroheme synthase central" evidence="18">
    <location>
        <begin position="119"/>
        <end position="146"/>
    </location>
</feature>
<dbReference type="EC" id="4.99.1.4" evidence="19"/>
<dbReference type="NCBIfam" id="TIGR01470">
    <property type="entry name" value="cysG_Nterm"/>
    <property type="match status" value="1"/>
</dbReference>
<feature type="active site" description="Proton donor" evidence="14">
    <location>
        <position position="266"/>
    </location>
</feature>
<dbReference type="Pfam" id="PF13241">
    <property type="entry name" value="NAD_binding_7"/>
    <property type="match status" value="1"/>
</dbReference>
<dbReference type="AlphaFoldDB" id="A0A9X2LAT5"/>
<dbReference type="PIRSF" id="PIRSF036426">
    <property type="entry name" value="Sirohaem_synth"/>
    <property type="match status" value="1"/>
</dbReference>
<dbReference type="InterPro" id="IPR014777">
    <property type="entry name" value="4pyrrole_Mease_sub1"/>
</dbReference>
<name>A0A9X2LAT5_9PROT</name>
<dbReference type="Pfam" id="PF14824">
    <property type="entry name" value="Sirohm_synth_M"/>
    <property type="match status" value="1"/>
</dbReference>
<dbReference type="InterPro" id="IPR000878">
    <property type="entry name" value="4pyrrol_Mease"/>
</dbReference>
<dbReference type="InterPro" id="IPR012409">
    <property type="entry name" value="Sirohaem_synth"/>
</dbReference>
<dbReference type="GO" id="GO:0009236">
    <property type="term" value="P:cobalamin biosynthetic process"/>
    <property type="evidence" value="ECO:0007669"/>
    <property type="project" value="UniProtKB-KW"/>
</dbReference>
<dbReference type="Gene3D" id="3.30.160.110">
    <property type="entry name" value="Siroheme synthase, domain 2"/>
    <property type="match status" value="1"/>
</dbReference>
<dbReference type="GO" id="GO:0051287">
    <property type="term" value="F:NAD binding"/>
    <property type="evidence" value="ECO:0007669"/>
    <property type="project" value="InterPro"/>
</dbReference>
<dbReference type="InterPro" id="IPR028281">
    <property type="entry name" value="Sirohaem_synthase_central"/>
</dbReference>
<evidence type="ECO:0000256" key="3">
    <source>
        <dbReference type="ARBA" id="ARBA00022573"/>
    </source>
</evidence>
<evidence type="ECO:0000313" key="20">
    <source>
        <dbReference type="Proteomes" id="UP001142610"/>
    </source>
</evidence>
<keyword evidence="9 19" id="KW-0456">Lyase</keyword>
<dbReference type="GO" id="GO:0019354">
    <property type="term" value="P:siroheme biosynthetic process"/>
    <property type="evidence" value="ECO:0007669"/>
    <property type="project" value="InterPro"/>
</dbReference>
<dbReference type="NCBIfam" id="NF007922">
    <property type="entry name" value="PRK10637.1"/>
    <property type="match status" value="1"/>
</dbReference>
<evidence type="ECO:0000256" key="8">
    <source>
        <dbReference type="ARBA" id="ARBA00023027"/>
    </source>
</evidence>
<dbReference type="Gene3D" id="3.40.1010.10">
    <property type="entry name" value="Cobalt-precorrin-4 Transmethylase, Domain 1"/>
    <property type="match status" value="1"/>
</dbReference>
<dbReference type="InterPro" id="IPR014776">
    <property type="entry name" value="4pyrrole_Mease_sub2"/>
</dbReference>
<dbReference type="InterPro" id="IPR035996">
    <property type="entry name" value="4pyrrol_Methylase_sf"/>
</dbReference>
<dbReference type="EC" id="2.1.1.107" evidence="19"/>
<dbReference type="PROSITE" id="PS00840">
    <property type="entry name" value="SUMT_2"/>
    <property type="match status" value="1"/>
</dbReference>
<evidence type="ECO:0000256" key="1">
    <source>
        <dbReference type="ARBA" id="ARBA00005010"/>
    </source>
</evidence>
<accession>A0A9X2LAT5</accession>
<evidence type="ECO:0000256" key="4">
    <source>
        <dbReference type="ARBA" id="ARBA00022603"/>
    </source>
</evidence>
<evidence type="ECO:0000313" key="19">
    <source>
        <dbReference type="EMBL" id="MCQ8186244.1"/>
    </source>
</evidence>
<dbReference type="GO" id="GO:0043115">
    <property type="term" value="F:precorrin-2 dehydrogenase activity"/>
    <property type="evidence" value="ECO:0007669"/>
    <property type="project" value="UniProtKB-EC"/>
</dbReference>
<dbReference type="GO" id="GO:0051266">
    <property type="term" value="F:sirohydrochlorin ferrochelatase activity"/>
    <property type="evidence" value="ECO:0007669"/>
    <property type="project" value="UniProtKB-EC"/>
</dbReference>
<dbReference type="SUPFAM" id="SSF75615">
    <property type="entry name" value="Siroheme synthase middle domains-like"/>
    <property type="match status" value="1"/>
</dbReference>
<dbReference type="SUPFAM" id="SSF51735">
    <property type="entry name" value="NAD(P)-binding Rossmann-fold domains"/>
    <property type="match status" value="1"/>
</dbReference>
<evidence type="ECO:0000256" key="10">
    <source>
        <dbReference type="ARBA" id="ARBA00023244"/>
    </source>
</evidence>
<evidence type="ECO:0000256" key="5">
    <source>
        <dbReference type="ARBA" id="ARBA00022679"/>
    </source>
</evidence>
<dbReference type="InterPro" id="IPR050161">
    <property type="entry name" value="Siro_Cobalamin_biosynth"/>
</dbReference>
<evidence type="ECO:0000259" key="18">
    <source>
        <dbReference type="Pfam" id="PF14824"/>
    </source>
</evidence>
<keyword evidence="11" id="KW-0511">Multifunctional enzyme</keyword>
<keyword evidence="20" id="KW-1185">Reference proteome</keyword>
<dbReference type="Proteomes" id="UP001142610">
    <property type="component" value="Unassembled WGS sequence"/>
</dbReference>